<evidence type="ECO:0000256" key="4">
    <source>
        <dbReference type="ARBA" id="ARBA00022759"/>
    </source>
</evidence>
<keyword evidence="5" id="KW-0378">Hydrolase</keyword>
<dbReference type="PANTHER" id="PTHR37984">
    <property type="entry name" value="PROTEIN CBG26694"/>
    <property type="match status" value="1"/>
</dbReference>
<dbReference type="InterPro" id="IPR043128">
    <property type="entry name" value="Rev_trsase/Diguanyl_cyclase"/>
</dbReference>
<dbReference type="EMBL" id="SMMG02000005">
    <property type="protein sequence ID" value="KAA3474333.1"/>
    <property type="molecule type" value="Genomic_DNA"/>
</dbReference>
<comment type="caution">
    <text evidence="8">The sequence shown here is derived from an EMBL/GenBank/DDBJ whole genome shotgun (WGS) entry which is preliminary data.</text>
</comment>
<dbReference type="Gene3D" id="1.10.340.70">
    <property type="match status" value="1"/>
</dbReference>
<gene>
    <name evidence="8" type="ORF">EPI10_024629</name>
</gene>
<keyword evidence="3" id="KW-0540">Nuclease</keyword>
<evidence type="ECO:0000256" key="6">
    <source>
        <dbReference type="ARBA" id="ARBA00022918"/>
    </source>
</evidence>
<dbReference type="FunFam" id="3.30.70.270:FF:000020">
    <property type="entry name" value="Transposon Tf2-6 polyprotein-like Protein"/>
    <property type="match status" value="1"/>
</dbReference>
<dbReference type="InterPro" id="IPR000477">
    <property type="entry name" value="RT_dom"/>
</dbReference>
<dbReference type="Pfam" id="PF17917">
    <property type="entry name" value="RT_RNaseH"/>
    <property type="match status" value="1"/>
</dbReference>
<keyword evidence="1" id="KW-0808">Transferase</keyword>
<evidence type="ECO:0000256" key="5">
    <source>
        <dbReference type="ARBA" id="ARBA00022801"/>
    </source>
</evidence>
<evidence type="ECO:0000313" key="8">
    <source>
        <dbReference type="EMBL" id="KAA3474333.1"/>
    </source>
</evidence>
<dbReference type="InterPro" id="IPR043502">
    <property type="entry name" value="DNA/RNA_pol_sf"/>
</dbReference>
<organism evidence="8 9">
    <name type="scientific">Gossypium australe</name>
    <dbReference type="NCBI Taxonomy" id="47621"/>
    <lineage>
        <taxon>Eukaryota</taxon>
        <taxon>Viridiplantae</taxon>
        <taxon>Streptophyta</taxon>
        <taxon>Embryophyta</taxon>
        <taxon>Tracheophyta</taxon>
        <taxon>Spermatophyta</taxon>
        <taxon>Magnoliopsida</taxon>
        <taxon>eudicotyledons</taxon>
        <taxon>Gunneridae</taxon>
        <taxon>Pentapetalae</taxon>
        <taxon>rosids</taxon>
        <taxon>malvids</taxon>
        <taxon>Malvales</taxon>
        <taxon>Malvaceae</taxon>
        <taxon>Malvoideae</taxon>
        <taxon>Gossypium</taxon>
    </lineage>
</organism>
<name>A0A5B6VZ25_9ROSI</name>
<dbReference type="Gene3D" id="3.30.70.270">
    <property type="match status" value="2"/>
</dbReference>
<evidence type="ECO:0000256" key="3">
    <source>
        <dbReference type="ARBA" id="ARBA00022722"/>
    </source>
</evidence>
<dbReference type="AlphaFoldDB" id="A0A5B6VZ25"/>
<feature type="domain" description="Reverse transcriptase" evidence="7">
    <location>
        <begin position="1"/>
        <end position="82"/>
    </location>
</feature>
<sequence>MPFDLTNTPALFMDLMNRIFRPYPDKFVVVFIDDILIYSRDEIEHAEHLRTVLQILRENQLYAKFSKSEFWLKEVGFLGHIVLGDGVRVDPSKISAIVDWKQPKNVSEVRSFLGLASYYRRFVKGFSMIVTPMTRLLQKNVKFDWTEKCQQSFEKLKAMLTEAPVLVKPESRKEFMIYSDASLNGLGCVLMQEGQLKPYEKNYPAHDLELAAIGFALKIWRHHLYREKCQIFTDHKSLKYLMTQKELNLRQRRWLELIKDYELVIDYHSGKANVVTDALSRKSLFALRALNTRVTLTEDVIVTLQYELGVESDFWVNSDGCLMFRDRVCVTRNDELIRRILQEAHRGCLSVHPGSTKMYNDLKQRYWWPSMKKDI</sequence>
<dbReference type="OrthoDB" id="415724at2759"/>
<evidence type="ECO:0000256" key="2">
    <source>
        <dbReference type="ARBA" id="ARBA00022695"/>
    </source>
</evidence>
<evidence type="ECO:0000313" key="9">
    <source>
        <dbReference type="Proteomes" id="UP000325315"/>
    </source>
</evidence>
<dbReference type="InterPro" id="IPR041588">
    <property type="entry name" value="Integrase_H2C2"/>
</dbReference>
<keyword evidence="9" id="KW-1185">Reference proteome</keyword>
<reference evidence="9" key="1">
    <citation type="journal article" date="2019" name="Plant Biotechnol. J.">
        <title>Genome sequencing of the Australian wild diploid species Gossypium australe highlights disease resistance and delayed gland morphogenesis.</title>
        <authorList>
            <person name="Cai Y."/>
            <person name="Cai X."/>
            <person name="Wang Q."/>
            <person name="Wang P."/>
            <person name="Zhang Y."/>
            <person name="Cai C."/>
            <person name="Xu Y."/>
            <person name="Wang K."/>
            <person name="Zhou Z."/>
            <person name="Wang C."/>
            <person name="Geng S."/>
            <person name="Li B."/>
            <person name="Dong Q."/>
            <person name="Hou Y."/>
            <person name="Wang H."/>
            <person name="Ai P."/>
            <person name="Liu Z."/>
            <person name="Yi F."/>
            <person name="Sun M."/>
            <person name="An G."/>
            <person name="Cheng J."/>
            <person name="Zhang Y."/>
            <person name="Shi Q."/>
            <person name="Xie Y."/>
            <person name="Shi X."/>
            <person name="Chang Y."/>
            <person name="Huang F."/>
            <person name="Chen Y."/>
            <person name="Hong S."/>
            <person name="Mi L."/>
            <person name="Sun Q."/>
            <person name="Zhang L."/>
            <person name="Zhou B."/>
            <person name="Peng R."/>
            <person name="Zhang X."/>
            <person name="Liu F."/>
        </authorList>
    </citation>
    <scope>NUCLEOTIDE SEQUENCE [LARGE SCALE GENOMIC DNA]</scope>
    <source>
        <strain evidence="9">cv. PA1801</strain>
    </source>
</reference>
<dbReference type="PANTHER" id="PTHR37984:SF5">
    <property type="entry name" value="PROTEIN NYNRIN-LIKE"/>
    <property type="match status" value="1"/>
</dbReference>
<dbReference type="GO" id="GO:0004519">
    <property type="term" value="F:endonuclease activity"/>
    <property type="evidence" value="ECO:0007669"/>
    <property type="project" value="UniProtKB-KW"/>
</dbReference>
<keyword evidence="2" id="KW-0548">Nucleotidyltransferase</keyword>
<dbReference type="CDD" id="cd09274">
    <property type="entry name" value="RNase_HI_RT_Ty3"/>
    <property type="match status" value="1"/>
</dbReference>
<evidence type="ECO:0000259" key="7">
    <source>
        <dbReference type="PROSITE" id="PS50878"/>
    </source>
</evidence>
<protein>
    <submittedName>
        <fullName evidence="8">Reverse transcriptase</fullName>
    </submittedName>
</protein>
<dbReference type="PROSITE" id="PS50878">
    <property type="entry name" value="RT_POL"/>
    <property type="match status" value="1"/>
</dbReference>
<dbReference type="SUPFAM" id="SSF56672">
    <property type="entry name" value="DNA/RNA polymerases"/>
    <property type="match status" value="1"/>
</dbReference>
<dbReference type="CDD" id="cd01647">
    <property type="entry name" value="RT_LTR"/>
    <property type="match status" value="1"/>
</dbReference>
<keyword evidence="6 8" id="KW-0695">RNA-directed DNA polymerase</keyword>
<dbReference type="InterPro" id="IPR050951">
    <property type="entry name" value="Retrovirus_Pol_polyprotein"/>
</dbReference>
<evidence type="ECO:0000256" key="1">
    <source>
        <dbReference type="ARBA" id="ARBA00022679"/>
    </source>
</evidence>
<keyword evidence="4" id="KW-0255">Endonuclease</keyword>
<dbReference type="Proteomes" id="UP000325315">
    <property type="component" value="Unassembled WGS sequence"/>
</dbReference>
<proteinExistence type="predicted"/>
<dbReference type="Pfam" id="PF00078">
    <property type="entry name" value="RVT_1"/>
    <property type="match status" value="1"/>
</dbReference>
<dbReference type="InterPro" id="IPR041373">
    <property type="entry name" value="RT_RNaseH"/>
</dbReference>
<dbReference type="GO" id="GO:0003964">
    <property type="term" value="F:RNA-directed DNA polymerase activity"/>
    <property type="evidence" value="ECO:0007669"/>
    <property type="project" value="UniProtKB-KW"/>
</dbReference>
<dbReference type="Pfam" id="PF17921">
    <property type="entry name" value="Integrase_H2C2"/>
    <property type="match status" value="1"/>
</dbReference>
<accession>A0A5B6VZ25</accession>
<dbReference type="FunFam" id="3.30.70.270:FF:000003">
    <property type="entry name" value="Transposon Ty3-G Gag-Pol polyprotein"/>
    <property type="match status" value="1"/>
</dbReference>
<dbReference type="GO" id="GO:0016787">
    <property type="term" value="F:hydrolase activity"/>
    <property type="evidence" value="ECO:0007669"/>
    <property type="project" value="UniProtKB-KW"/>
</dbReference>